<dbReference type="AlphaFoldDB" id="A0A3R5YD92"/>
<evidence type="ECO:0000313" key="5">
    <source>
        <dbReference type="Proteomes" id="UP000284990"/>
    </source>
</evidence>
<evidence type="ECO:0000313" key="3">
    <source>
        <dbReference type="EMBL" id="RHH85194.1"/>
    </source>
</evidence>
<name>A0A3R5YD92_9BACT</name>
<dbReference type="InterPro" id="IPR036619">
    <property type="entry name" value="NinB_sf"/>
</dbReference>
<dbReference type="Proteomes" id="UP000284548">
    <property type="component" value="Unassembled WGS sequence"/>
</dbReference>
<dbReference type="Proteomes" id="UP000286077">
    <property type="component" value="Unassembled WGS sequence"/>
</dbReference>
<sequence length="158" mass="19417">MVYNMLNPVELEKFEERTKAMITKAKKLQSDYYNEKFFVVDLKERQQSRTIQQNAYLWVTITYVAIEEGYTKDYIEQEFKRVNKDIFLRERENKQGKTFQYWRHIPDLDKEEMSLCIDRWLHHCSMERGLYIPTPQDHAYMVWQTQVERQAELNKEFL</sequence>
<protein>
    <submittedName>
        <fullName evidence="3">Uncharacterized protein</fullName>
    </submittedName>
</protein>
<dbReference type="Proteomes" id="UP000284990">
    <property type="component" value="Unassembled WGS sequence"/>
</dbReference>
<dbReference type="EMBL" id="QSFW01000014">
    <property type="protein sequence ID" value="RHA86829.1"/>
    <property type="molecule type" value="Genomic_DNA"/>
</dbReference>
<evidence type="ECO:0000313" key="2">
    <source>
        <dbReference type="EMBL" id="RHA86829.1"/>
    </source>
</evidence>
<evidence type="ECO:0000313" key="1">
    <source>
        <dbReference type="EMBL" id="RGW64988.1"/>
    </source>
</evidence>
<gene>
    <name evidence="3" type="ORF">DW192_00230</name>
    <name evidence="2" type="ORF">DW916_08170</name>
    <name evidence="1" type="ORF">DWV60_14045</name>
</gene>
<accession>A0A3R5YD92</accession>
<evidence type="ECO:0000313" key="4">
    <source>
        <dbReference type="Proteomes" id="UP000284548"/>
    </source>
</evidence>
<dbReference type="RefSeq" id="WP_118141518.1">
    <property type="nucleotide sequence ID" value="NZ_JAQEAK010000013.1"/>
</dbReference>
<dbReference type="Gene3D" id="1.10.3790.10">
    <property type="entry name" value="NinB"/>
    <property type="match status" value="1"/>
</dbReference>
<dbReference type="EMBL" id="QSAQ01000043">
    <property type="protein sequence ID" value="RGW64988.1"/>
    <property type="molecule type" value="Genomic_DNA"/>
</dbReference>
<proteinExistence type="predicted"/>
<evidence type="ECO:0000313" key="6">
    <source>
        <dbReference type="Proteomes" id="UP000286077"/>
    </source>
</evidence>
<reference evidence="4 5" key="1">
    <citation type="submission" date="2018-08" db="EMBL/GenBank/DDBJ databases">
        <title>A genome reference for cultivated species of the human gut microbiota.</title>
        <authorList>
            <person name="Zou Y."/>
            <person name="Xue W."/>
            <person name="Luo G."/>
        </authorList>
    </citation>
    <scope>NUCLEOTIDE SEQUENCE [LARGE SCALE GENOMIC DNA]</scope>
    <source>
        <strain evidence="1 6">AF11-14</strain>
        <strain evidence="3 4">AM16-54</strain>
        <strain evidence="2 5">AM42-23AC</strain>
    </source>
</reference>
<comment type="caution">
    <text evidence="3">The sequence shown here is derived from an EMBL/GenBank/DDBJ whole genome shotgun (WGS) entry which is preliminary data.</text>
</comment>
<dbReference type="EMBL" id="QRKB01000001">
    <property type="protein sequence ID" value="RHH85194.1"/>
    <property type="molecule type" value="Genomic_DNA"/>
</dbReference>
<organism evidence="3 4">
    <name type="scientific">Segatella copri</name>
    <dbReference type="NCBI Taxonomy" id="165179"/>
    <lineage>
        <taxon>Bacteria</taxon>
        <taxon>Pseudomonadati</taxon>
        <taxon>Bacteroidota</taxon>
        <taxon>Bacteroidia</taxon>
        <taxon>Bacteroidales</taxon>
        <taxon>Prevotellaceae</taxon>
        <taxon>Segatella</taxon>
    </lineage>
</organism>